<gene>
    <name evidence="1" type="ORF">Aco04nite_41370</name>
</gene>
<name>A0A919SM79_9ACTN</name>
<sequence length="84" mass="8992">MSGNIGGWAGGAVGQIHGHSSIVDFASRTWRCGERLRERTEVDWEARHTVTRIGGSRFVGVDPKHGTAGAPAWEPLVLQGATLL</sequence>
<dbReference type="AlphaFoldDB" id="A0A919SM79"/>
<accession>A0A919SM79</accession>
<evidence type="ECO:0000313" key="2">
    <source>
        <dbReference type="Proteomes" id="UP000680865"/>
    </source>
</evidence>
<proteinExistence type="predicted"/>
<organism evidence="1 2">
    <name type="scientific">Winogradskya consettensis</name>
    <dbReference type="NCBI Taxonomy" id="113560"/>
    <lineage>
        <taxon>Bacteria</taxon>
        <taxon>Bacillati</taxon>
        <taxon>Actinomycetota</taxon>
        <taxon>Actinomycetes</taxon>
        <taxon>Micromonosporales</taxon>
        <taxon>Micromonosporaceae</taxon>
        <taxon>Winogradskya</taxon>
    </lineage>
</organism>
<evidence type="ECO:0000313" key="1">
    <source>
        <dbReference type="EMBL" id="GIM74645.1"/>
    </source>
</evidence>
<keyword evidence="2" id="KW-1185">Reference proteome</keyword>
<dbReference type="Proteomes" id="UP000680865">
    <property type="component" value="Unassembled WGS sequence"/>
</dbReference>
<comment type="caution">
    <text evidence="1">The sequence shown here is derived from an EMBL/GenBank/DDBJ whole genome shotgun (WGS) entry which is preliminary data.</text>
</comment>
<reference evidence="1" key="1">
    <citation type="submission" date="2021-03" db="EMBL/GenBank/DDBJ databases">
        <title>Whole genome shotgun sequence of Actinoplanes consettensis NBRC 14913.</title>
        <authorList>
            <person name="Komaki H."/>
            <person name="Tamura T."/>
        </authorList>
    </citation>
    <scope>NUCLEOTIDE SEQUENCE</scope>
    <source>
        <strain evidence="1">NBRC 14913</strain>
    </source>
</reference>
<dbReference type="EMBL" id="BOQP01000021">
    <property type="protein sequence ID" value="GIM74645.1"/>
    <property type="molecule type" value="Genomic_DNA"/>
</dbReference>
<protein>
    <submittedName>
        <fullName evidence="1">Uncharacterized protein</fullName>
    </submittedName>
</protein>